<evidence type="ECO:0000256" key="5">
    <source>
        <dbReference type="ARBA" id="ARBA00022927"/>
    </source>
</evidence>
<dbReference type="GO" id="GO:0042147">
    <property type="term" value="P:retrograde transport, endosome to Golgi"/>
    <property type="evidence" value="ECO:0007669"/>
    <property type="project" value="TreeGrafter"/>
</dbReference>
<keyword evidence="6" id="KW-0333">Golgi apparatus</keyword>
<dbReference type="InterPro" id="IPR048361">
    <property type="entry name" value="Vps52_C"/>
</dbReference>
<evidence type="ECO:0000256" key="3">
    <source>
        <dbReference type="ARBA" id="ARBA00017083"/>
    </source>
</evidence>
<evidence type="ECO:0000256" key="6">
    <source>
        <dbReference type="ARBA" id="ARBA00023034"/>
    </source>
</evidence>
<evidence type="ECO:0000256" key="2">
    <source>
        <dbReference type="ARBA" id="ARBA00008180"/>
    </source>
</evidence>
<dbReference type="GO" id="GO:0015031">
    <property type="term" value="P:protein transport"/>
    <property type="evidence" value="ECO:0007669"/>
    <property type="project" value="UniProtKB-KW"/>
</dbReference>
<dbReference type="PANTHER" id="PTHR14190:SF7">
    <property type="entry name" value="VACUOLAR PROTEIN SORTING-ASSOCIATED PROTEIN 52 HOMOLOG"/>
    <property type="match status" value="1"/>
</dbReference>
<sequence>MMDSAASVEGTIEALHEAVHRGLDLRKYSEMVGKELKQVESDVIQDYLGQHENVLKLHSNLTDCDNILANMEKMMEAFQEDLRNISSEILDLQKRSLQMNHKLRNQQAVRGLLSQFIDELVVPDTIIALVHILETPVVEPEFAENLQQLDQKIVFVQEHSFQESRAVMDVVEILTKLKMKAVTKIREFMLSKIYQLRKPMTNYQVPQNSLLKHKYLFQFLMAHEKEIAREIRDEYVETLSKVYYSYFKAYASRIMKLLTDETASREDMLGTTESIRSSGGLFSGSRPQMRNKSTMFSVGKRGDVLTTDLEAPVIVPHAAQKQESKYPFEALFRSELYALVDNGCREYIFLTEFFSVQEAMALDLFTVVLSKTLGIFAKQLEQWTADCWDTIALFLCVHLIHRYRLVCHKRAVPALDAYWDTLLKLLWPRLEYVLQLNIQSIKDCDVGKLGEFDLHPHYIPRRYAEFSSGMNFINESFPTDSSQMDGLLLALQHEMDSLLLRMAAHFHSRKKQLVFLINNYDMMLGVAAEKTREDSKDCEVFKQQLNSMIAEYIEQVLSPHFGGLIQFIKDGERLIEKGEERLLDQEEKKALQLIRTFNAGWKKALDDIEMEVRTTFPNFKNGHNILQGILAHFVRYYHRLQRVIAVPAFKHIQSRGELLNVHHVVMEVKKFKPNF</sequence>
<keyword evidence="4" id="KW-0813">Transport</keyword>
<evidence type="ECO:0000259" key="9">
    <source>
        <dbReference type="Pfam" id="PF20655"/>
    </source>
</evidence>
<keyword evidence="7" id="KW-0175">Coiled coil</keyword>
<dbReference type="GO" id="GO:0000938">
    <property type="term" value="C:GARP complex"/>
    <property type="evidence" value="ECO:0007669"/>
    <property type="project" value="TreeGrafter"/>
</dbReference>
<dbReference type="GO" id="GO:0007041">
    <property type="term" value="P:lysosomal transport"/>
    <property type="evidence" value="ECO:0007669"/>
    <property type="project" value="TreeGrafter"/>
</dbReference>
<feature type="coiled-coil region" evidence="7">
    <location>
        <begin position="68"/>
        <end position="95"/>
    </location>
</feature>
<evidence type="ECO:0000313" key="11">
    <source>
        <dbReference type="Proteomes" id="UP000678499"/>
    </source>
</evidence>
<dbReference type="GO" id="GO:0032456">
    <property type="term" value="P:endocytic recycling"/>
    <property type="evidence" value="ECO:0007669"/>
    <property type="project" value="TreeGrafter"/>
</dbReference>
<comment type="similarity">
    <text evidence="2">Belongs to the VPS52 family.</text>
</comment>
<reference evidence="10" key="1">
    <citation type="submission" date="2020-11" db="EMBL/GenBank/DDBJ databases">
        <authorList>
            <person name="Tran Van P."/>
        </authorList>
    </citation>
    <scope>NUCLEOTIDE SEQUENCE</scope>
</reference>
<evidence type="ECO:0000256" key="7">
    <source>
        <dbReference type="SAM" id="Coils"/>
    </source>
</evidence>
<dbReference type="EMBL" id="OA883767">
    <property type="protein sequence ID" value="CAD7279653.1"/>
    <property type="molecule type" value="Genomic_DNA"/>
</dbReference>
<evidence type="ECO:0000313" key="10">
    <source>
        <dbReference type="EMBL" id="CAD7279653.1"/>
    </source>
</evidence>
<dbReference type="GO" id="GO:0006896">
    <property type="term" value="P:Golgi to vacuole transport"/>
    <property type="evidence" value="ECO:0007669"/>
    <property type="project" value="TreeGrafter"/>
</dbReference>
<keyword evidence="11" id="KW-1185">Reference proteome</keyword>
<dbReference type="GO" id="GO:0005829">
    <property type="term" value="C:cytosol"/>
    <property type="evidence" value="ECO:0007669"/>
    <property type="project" value="GOC"/>
</dbReference>
<dbReference type="AlphaFoldDB" id="A0A7R9BT33"/>
<gene>
    <name evidence="10" type="ORF">NMOB1V02_LOCUS7321</name>
</gene>
<accession>A0A7R9BT33</accession>
<name>A0A7R9BT33_9CRUS</name>
<evidence type="ECO:0000256" key="4">
    <source>
        <dbReference type="ARBA" id="ARBA00022448"/>
    </source>
</evidence>
<dbReference type="Pfam" id="PF04129">
    <property type="entry name" value="Vps52_CC"/>
    <property type="match status" value="1"/>
</dbReference>
<keyword evidence="5" id="KW-0653">Protein transport</keyword>
<dbReference type="GO" id="GO:0019905">
    <property type="term" value="F:syntaxin binding"/>
    <property type="evidence" value="ECO:0007669"/>
    <property type="project" value="TreeGrafter"/>
</dbReference>
<feature type="domain" description="Vps52 coiled-coil" evidence="8">
    <location>
        <begin position="46"/>
        <end position="220"/>
    </location>
</feature>
<comment type="subcellular location">
    <subcellularLocation>
        <location evidence="1">Golgi apparatus</location>
        <location evidence="1">trans-Golgi network</location>
    </subcellularLocation>
</comment>
<organism evidence="10">
    <name type="scientific">Notodromas monacha</name>
    <dbReference type="NCBI Taxonomy" id="399045"/>
    <lineage>
        <taxon>Eukaryota</taxon>
        <taxon>Metazoa</taxon>
        <taxon>Ecdysozoa</taxon>
        <taxon>Arthropoda</taxon>
        <taxon>Crustacea</taxon>
        <taxon>Oligostraca</taxon>
        <taxon>Ostracoda</taxon>
        <taxon>Podocopa</taxon>
        <taxon>Podocopida</taxon>
        <taxon>Cypridocopina</taxon>
        <taxon>Cypridoidea</taxon>
        <taxon>Cyprididae</taxon>
        <taxon>Notodromas</taxon>
    </lineage>
</organism>
<evidence type="ECO:0000256" key="1">
    <source>
        <dbReference type="ARBA" id="ARBA00004601"/>
    </source>
</evidence>
<protein>
    <recommendedName>
        <fullName evidence="3">Vacuolar protein sorting-associated protein 52 homolog</fullName>
    </recommendedName>
</protein>
<dbReference type="InterPro" id="IPR007258">
    <property type="entry name" value="Vps52"/>
</dbReference>
<dbReference type="Proteomes" id="UP000678499">
    <property type="component" value="Unassembled WGS sequence"/>
</dbReference>
<dbReference type="Pfam" id="PF20655">
    <property type="entry name" value="Vps52_C"/>
    <property type="match status" value="1"/>
</dbReference>
<proteinExistence type="inferred from homology"/>
<dbReference type="InterPro" id="IPR048319">
    <property type="entry name" value="Vps52_CC"/>
</dbReference>
<evidence type="ECO:0000259" key="8">
    <source>
        <dbReference type="Pfam" id="PF04129"/>
    </source>
</evidence>
<feature type="domain" description="Vps52 C-terminal" evidence="9">
    <location>
        <begin position="237"/>
        <end position="552"/>
    </location>
</feature>
<dbReference type="OrthoDB" id="19482at2759"/>
<dbReference type="PANTHER" id="PTHR14190">
    <property type="entry name" value="SUPPRESSOR OF ACTIN MUTATIONS 2/VACUOLAR PROTEIN SORTING 52"/>
    <property type="match status" value="1"/>
</dbReference>
<dbReference type="EMBL" id="CAJPEX010001730">
    <property type="protein sequence ID" value="CAG0919805.1"/>
    <property type="molecule type" value="Genomic_DNA"/>
</dbReference>